<dbReference type="Gramene" id="TraesARI7A03G04003860.1">
    <property type="protein sequence ID" value="TraesARI7A03G04003860.1.CDS1"/>
    <property type="gene ID" value="TraesARI7A03G04003860"/>
</dbReference>
<dbReference type="RefSeq" id="XP_044422269.1">
    <property type="nucleotide sequence ID" value="XM_044566334.1"/>
</dbReference>
<dbReference type="Gramene" id="TraesCS7A03G1319500.1">
    <property type="protein sequence ID" value="TraesCS7A03G1319500.1.CDS1"/>
    <property type="gene ID" value="TraesCS7A03G1319500"/>
</dbReference>
<evidence type="ECO:0000259" key="3">
    <source>
        <dbReference type="PROSITE" id="PS50157"/>
    </source>
</evidence>
<dbReference type="Gramene" id="TraesJUL7A03G04066500.1">
    <property type="protein sequence ID" value="TraesJUL7A03G04066500.1.CDS1"/>
    <property type="gene ID" value="TraesJUL7A03G04066500"/>
</dbReference>
<keyword evidence="5" id="KW-1185">Reference proteome</keyword>
<proteinExistence type="predicted"/>
<gene>
    <name evidence="4" type="primary">LOC123147095</name>
</gene>
<keyword evidence="1" id="KW-0479">Metal-binding</keyword>
<dbReference type="Proteomes" id="UP000019116">
    <property type="component" value="Chromosome 7A"/>
</dbReference>
<dbReference type="EnsemblPlants" id="TraesCS7A02G542400.1">
    <property type="protein sequence ID" value="TraesCS7A02G542400.1.cds1"/>
    <property type="gene ID" value="TraesCS7A02G542400"/>
</dbReference>
<dbReference type="PANTHER" id="PTHR45730:SF125">
    <property type="entry name" value="C2H2-TYPE DOMAIN-CONTAINING PROTEIN"/>
    <property type="match status" value="1"/>
</dbReference>
<dbReference type="OMA" id="TYCARKF"/>
<dbReference type="Gramene" id="TraesROB_scaffold_600692_01G000100.1">
    <property type="protein sequence ID" value="TraesROB_scaffold_600692_01G000100.1"/>
    <property type="gene ID" value="TraesROB_scaffold_600692_01G000100"/>
</dbReference>
<name>A0A3B6RNZ7_WHEAT</name>
<dbReference type="Gramene" id="TraesJAG7A03G04011320.1">
    <property type="protein sequence ID" value="TraesJAG7A03G04011320.1.CDS1"/>
    <property type="gene ID" value="TraesJAG7A03G04011320"/>
</dbReference>
<dbReference type="Gramene" id="TraesCAD_scaffold_403376_01G000100.1">
    <property type="protein sequence ID" value="TraesCAD_scaffold_403376_01G000100.1"/>
    <property type="gene ID" value="TraesCAD_scaffold_403376_01G000100"/>
</dbReference>
<feature type="domain" description="C2H2-type" evidence="3">
    <location>
        <begin position="34"/>
        <end position="61"/>
    </location>
</feature>
<evidence type="ECO:0000256" key="2">
    <source>
        <dbReference type="SAM" id="MobiDB-lite"/>
    </source>
</evidence>
<dbReference type="GO" id="GO:0003700">
    <property type="term" value="F:DNA-binding transcription factor activity"/>
    <property type="evidence" value="ECO:0007669"/>
    <property type="project" value="InterPro"/>
</dbReference>
<reference evidence="4" key="1">
    <citation type="submission" date="2018-08" db="EMBL/GenBank/DDBJ databases">
        <authorList>
            <person name="Rossello M."/>
        </authorList>
    </citation>
    <scope>NUCLEOTIDE SEQUENCE [LARGE SCALE GENOMIC DNA]</scope>
    <source>
        <strain evidence="4">cv. Chinese Spring</strain>
    </source>
</reference>
<dbReference type="GO" id="GO:0008270">
    <property type="term" value="F:zinc ion binding"/>
    <property type="evidence" value="ECO:0007669"/>
    <property type="project" value="UniProtKB-KW"/>
</dbReference>
<keyword evidence="1" id="KW-0863">Zinc-finger</keyword>
<sequence>MEQVESSAQEELSLELTLGFAVCVTTAPPLPRFFSCVYCDQKFGTAQAHGGHQNAHKQERAVAKRLRETTAATAHSWKAGRAATTAQISGEPATGSVAHMRGRSSSERDHELDLALRL</sequence>
<dbReference type="PROSITE" id="PS00028">
    <property type="entry name" value="ZINC_FINGER_C2H2_1"/>
    <property type="match status" value="1"/>
</dbReference>
<organism evidence="4">
    <name type="scientific">Triticum aestivum</name>
    <name type="common">Wheat</name>
    <dbReference type="NCBI Taxonomy" id="4565"/>
    <lineage>
        <taxon>Eukaryota</taxon>
        <taxon>Viridiplantae</taxon>
        <taxon>Streptophyta</taxon>
        <taxon>Embryophyta</taxon>
        <taxon>Tracheophyta</taxon>
        <taxon>Spermatophyta</taxon>
        <taxon>Magnoliopsida</taxon>
        <taxon>Liliopsida</taxon>
        <taxon>Poales</taxon>
        <taxon>Poaceae</taxon>
        <taxon>BOP clade</taxon>
        <taxon>Pooideae</taxon>
        <taxon>Triticodae</taxon>
        <taxon>Triticeae</taxon>
        <taxon>Triticinae</taxon>
        <taxon>Triticum</taxon>
    </lineage>
</organism>
<dbReference type="GeneID" id="123147095"/>
<keyword evidence="1" id="KW-0862">Zinc</keyword>
<dbReference type="Gramene" id="TraesRN7A0101313400.1">
    <property type="protein sequence ID" value="TraesRN7A0101313400.1"/>
    <property type="gene ID" value="TraesRN7A0101313400"/>
</dbReference>
<dbReference type="OrthoDB" id="1933825at2759"/>
<protein>
    <recommendedName>
        <fullName evidence="3">C2H2-type domain-containing protein</fullName>
    </recommendedName>
</protein>
<accession>A0A3B6RNZ7</accession>
<dbReference type="Gramene" id="TraesSTA7A03G04024470.1">
    <property type="protein sequence ID" value="TraesSTA7A03G04024470.1.CDS1"/>
    <property type="gene ID" value="TraesSTA7A03G04024470"/>
</dbReference>
<dbReference type="Gramene" id="TraesCS7A02G542400.1">
    <property type="protein sequence ID" value="TraesCS7A02G542400.1.cds1"/>
    <property type="gene ID" value="TraesCS7A02G542400"/>
</dbReference>
<reference evidence="4" key="2">
    <citation type="submission" date="2018-10" db="UniProtKB">
        <authorList>
            <consortium name="EnsemblPlants"/>
        </authorList>
    </citation>
    <scope>IDENTIFICATION</scope>
</reference>
<dbReference type="PROSITE" id="PS50157">
    <property type="entry name" value="ZINC_FINGER_C2H2_2"/>
    <property type="match status" value="1"/>
</dbReference>
<dbReference type="InterPro" id="IPR013087">
    <property type="entry name" value="Znf_C2H2_type"/>
</dbReference>
<evidence type="ECO:0000256" key="1">
    <source>
        <dbReference type="PROSITE-ProRule" id="PRU00042"/>
    </source>
</evidence>
<dbReference type="Gramene" id="TraesPARA_EIv1.0_2357210.1">
    <property type="protein sequence ID" value="TraesPARA_EIv1.0_2357210.1.CDS1"/>
    <property type="gene ID" value="TraesPARA_EIv1.0_2357210"/>
</dbReference>
<evidence type="ECO:0000313" key="5">
    <source>
        <dbReference type="Proteomes" id="UP000019116"/>
    </source>
</evidence>
<dbReference type="Gramene" id="TraesNOR7A03G04072770.1">
    <property type="protein sequence ID" value="TraesNOR7A03G04072770.1.CDS1"/>
    <property type="gene ID" value="TraesNOR7A03G04072770"/>
</dbReference>
<dbReference type="PANTHER" id="PTHR45730">
    <property type="entry name" value="ZINC FINGER PROTEIN JAGGED"/>
    <property type="match status" value="1"/>
</dbReference>
<dbReference type="AlphaFoldDB" id="A0A3B6RNZ7"/>
<feature type="region of interest" description="Disordered" evidence="2">
    <location>
        <begin position="73"/>
        <end position="112"/>
    </location>
</feature>
<dbReference type="Gramene" id="TraesWEE_scaffold_596931_01G000100.1">
    <property type="protein sequence ID" value="TraesWEE_scaffold_596931_01G000100.1"/>
    <property type="gene ID" value="TraesWEE_scaffold_596931_01G000100"/>
</dbReference>
<dbReference type="InterPro" id="IPR045320">
    <property type="entry name" value="JAGGED/SL1-like"/>
</dbReference>
<evidence type="ECO:0000313" key="4">
    <source>
        <dbReference type="EnsemblPlants" id="TraesCS7A02G542400.1.cds1"/>
    </source>
</evidence>